<name>V4NA38_EUTSA</name>
<evidence type="ECO:0000313" key="2">
    <source>
        <dbReference type="EMBL" id="ESQ42661.1"/>
    </source>
</evidence>
<reference evidence="2 3" key="1">
    <citation type="journal article" date="2013" name="Front. Plant Sci.">
        <title>The Reference Genome of the Halophytic Plant Eutrema salsugineum.</title>
        <authorList>
            <person name="Yang R."/>
            <person name="Jarvis D.E."/>
            <person name="Chen H."/>
            <person name="Beilstein M.A."/>
            <person name="Grimwood J."/>
            <person name="Jenkins J."/>
            <person name="Shu S."/>
            <person name="Prochnik S."/>
            <person name="Xin M."/>
            <person name="Ma C."/>
            <person name="Schmutz J."/>
            <person name="Wing R.A."/>
            <person name="Mitchell-Olds T."/>
            <person name="Schumaker K.S."/>
            <person name="Wang X."/>
        </authorList>
    </citation>
    <scope>NUCLEOTIDE SEQUENCE [LARGE SCALE GENOMIC DNA]</scope>
</reference>
<feature type="non-terminal residue" evidence="2">
    <location>
        <position position="1"/>
    </location>
</feature>
<feature type="transmembrane region" description="Helical" evidence="1">
    <location>
        <begin position="109"/>
        <end position="128"/>
    </location>
</feature>
<evidence type="ECO:0000313" key="3">
    <source>
        <dbReference type="Proteomes" id="UP000030689"/>
    </source>
</evidence>
<keyword evidence="1" id="KW-1133">Transmembrane helix</keyword>
<keyword evidence="1" id="KW-0812">Transmembrane</keyword>
<dbReference type="Proteomes" id="UP000030689">
    <property type="component" value="Unassembled WGS sequence"/>
</dbReference>
<protein>
    <submittedName>
        <fullName evidence="2">Uncharacterized protein</fullName>
    </submittedName>
</protein>
<evidence type="ECO:0000256" key="1">
    <source>
        <dbReference type="SAM" id="Phobius"/>
    </source>
</evidence>
<proteinExistence type="predicted"/>
<dbReference type="OrthoDB" id="1684445at2759"/>
<dbReference type="EMBL" id="KI517464">
    <property type="protein sequence ID" value="ESQ42661.1"/>
    <property type="molecule type" value="Genomic_DNA"/>
</dbReference>
<accession>V4NA38</accession>
<dbReference type="KEGG" id="eus:EUTSA_v10015885mg"/>
<sequence>ITYAREDQRSQETHRWGFLLESSTITIIGVSTTEFLSSGRCSQELRSILHRKNSFLRLHLLRHFSAVASLNPPSENLINILFFRRIFLSFGNGKIFVRDVSLNGQAKTCLVEIIIMLVTVVQVLVVNWRDLRSLRITG</sequence>
<keyword evidence="1" id="KW-0472">Membrane</keyword>
<dbReference type="AlphaFoldDB" id="V4NA38"/>
<dbReference type="Gramene" id="ESQ42661">
    <property type="protein sequence ID" value="ESQ42661"/>
    <property type="gene ID" value="EUTSA_v10015885mg"/>
</dbReference>
<organism evidence="2 3">
    <name type="scientific">Eutrema salsugineum</name>
    <name type="common">Saltwater cress</name>
    <name type="synonym">Sisymbrium salsugineum</name>
    <dbReference type="NCBI Taxonomy" id="72664"/>
    <lineage>
        <taxon>Eukaryota</taxon>
        <taxon>Viridiplantae</taxon>
        <taxon>Streptophyta</taxon>
        <taxon>Embryophyta</taxon>
        <taxon>Tracheophyta</taxon>
        <taxon>Spermatophyta</taxon>
        <taxon>Magnoliopsida</taxon>
        <taxon>eudicotyledons</taxon>
        <taxon>Gunneridae</taxon>
        <taxon>Pentapetalae</taxon>
        <taxon>rosids</taxon>
        <taxon>malvids</taxon>
        <taxon>Brassicales</taxon>
        <taxon>Brassicaceae</taxon>
        <taxon>Eutremeae</taxon>
        <taxon>Eutrema</taxon>
    </lineage>
</organism>
<gene>
    <name evidence="2" type="ORF">EUTSA_v10015885mg</name>
</gene>
<keyword evidence="3" id="KW-1185">Reference proteome</keyword>